<dbReference type="PANTHER" id="PTHR37984:SF5">
    <property type="entry name" value="PROTEIN NYNRIN-LIKE"/>
    <property type="match status" value="1"/>
</dbReference>
<name>A0A4Y2KD74_ARAVE</name>
<keyword evidence="3" id="KW-1185">Reference proteome</keyword>
<proteinExistence type="predicted"/>
<sequence length="105" mass="11934">MQDVLTFTTPFGIFANKRLVFGLKTAARIFQALVDLLIDELKLYGTTGIYAYQDDIVIGAHSFQEMHNKIRSVLDILIKYNLTSPEKCVFFKSTIDDLGFNISHN</sequence>
<dbReference type="Pfam" id="PF00078">
    <property type="entry name" value="RVT_1"/>
    <property type="match status" value="1"/>
</dbReference>
<protein>
    <recommendedName>
        <fullName evidence="1">Reverse transcriptase domain-containing protein</fullName>
    </recommendedName>
</protein>
<dbReference type="InterPro" id="IPR000477">
    <property type="entry name" value="RT_dom"/>
</dbReference>
<evidence type="ECO:0000313" key="2">
    <source>
        <dbReference type="EMBL" id="GBM99789.1"/>
    </source>
</evidence>
<dbReference type="Gene3D" id="3.10.10.10">
    <property type="entry name" value="HIV Type 1 Reverse Transcriptase, subunit A, domain 1"/>
    <property type="match status" value="1"/>
</dbReference>
<dbReference type="Proteomes" id="UP000499080">
    <property type="component" value="Unassembled WGS sequence"/>
</dbReference>
<dbReference type="Gene3D" id="3.30.70.270">
    <property type="match status" value="1"/>
</dbReference>
<dbReference type="AlphaFoldDB" id="A0A4Y2KD74"/>
<feature type="domain" description="Reverse transcriptase" evidence="1">
    <location>
        <begin position="1"/>
        <end position="102"/>
    </location>
</feature>
<evidence type="ECO:0000259" key="1">
    <source>
        <dbReference type="PROSITE" id="PS50878"/>
    </source>
</evidence>
<dbReference type="InterPro" id="IPR043128">
    <property type="entry name" value="Rev_trsase/Diguanyl_cyclase"/>
</dbReference>
<accession>A0A4Y2KD74</accession>
<dbReference type="InterPro" id="IPR043502">
    <property type="entry name" value="DNA/RNA_pol_sf"/>
</dbReference>
<dbReference type="GO" id="GO:0071897">
    <property type="term" value="P:DNA biosynthetic process"/>
    <property type="evidence" value="ECO:0007669"/>
    <property type="project" value="UniProtKB-ARBA"/>
</dbReference>
<dbReference type="SUPFAM" id="SSF56672">
    <property type="entry name" value="DNA/RNA polymerases"/>
    <property type="match status" value="1"/>
</dbReference>
<dbReference type="PANTHER" id="PTHR37984">
    <property type="entry name" value="PROTEIN CBG26694"/>
    <property type="match status" value="1"/>
</dbReference>
<reference evidence="2 3" key="1">
    <citation type="journal article" date="2019" name="Sci. Rep.">
        <title>Orb-weaving spider Araneus ventricosus genome elucidates the spidroin gene catalogue.</title>
        <authorList>
            <person name="Kono N."/>
            <person name="Nakamura H."/>
            <person name="Ohtoshi R."/>
            <person name="Moran D.A.P."/>
            <person name="Shinohara A."/>
            <person name="Yoshida Y."/>
            <person name="Fujiwara M."/>
            <person name="Mori M."/>
            <person name="Tomita M."/>
            <person name="Arakawa K."/>
        </authorList>
    </citation>
    <scope>NUCLEOTIDE SEQUENCE [LARGE SCALE GENOMIC DNA]</scope>
</reference>
<dbReference type="PROSITE" id="PS50878">
    <property type="entry name" value="RT_POL"/>
    <property type="match status" value="1"/>
</dbReference>
<dbReference type="EMBL" id="BGPR01004446">
    <property type="protein sequence ID" value="GBM99789.1"/>
    <property type="molecule type" value="Genomic_DNA"/>
</dbReference>
<organism evidence="2 3">
    <name type="scientific">Araneus ventricosus</name>
    <name type="common">Orbweaver spider</name>
    <name type="synonym">Epeira ventricosa</name>
    <dbReference type="NCBI Taxonomy" id="182803"/>
    <lineage>
        <taxon>Eukaryota</taxon>
        <taxon>Metazoa</taxon>
        <taxon>Ecdysozoa</taxon>
        <taxon>Arthropoda</taxon>
        <taxon>Chelicerata</taxon>
        <taxon>Arachnida</taxon>
        <taxon>Araneae</taxon>
        <taxon>Araneomorphae</taxon>
        <taxon>Entelegynae</taxon>
        <taxon>Araneoidea</taxon>
        <taxon>Araneidae</taxon>
        <taxon>Araneus</taxon>
    </lineage>
</organism>
<dbReference type="InterPro" id="IPR050951">
    <property type="entry name" value="Retrovirus_Pol_polyprotein"/>
</dbReference>
<evidence type="ECO:0000313" key="3">
    <source>
        <dbReference type="Proteomes" id="UP000499080"/>
    </source>
</evidence>
<comment type="caution">
    <text evidence="2">The sequence shown here is derived from an EMBL/GenBank/DDBJ whole genome shotgun (WGS) entry which is preliminary data.</text>
</comment>
<dbReference type="OrthoDB" id="6516142at2759"/>
<gene>
    <name evidence="2" type="ORF">AVEN_101036_1</name>
</gene>